<feature type="compositionally biased region" description="Pro residues" evidence="1">
    <location>
        <begin position="27"/>
        <end position="44"/>
    </location>
</feature>
<reference evidence="2" key="2">
    <citation type="submission" date="1999-05" db="EMBL/GenBank/DDBJ databases">
        <title>The A. thaliana Genome Sequencing Project.</title>
        <authorList>
            <person name="WashU"/>
        </authorList>
    </citation>
    <scope>NUCLEOTIDE SEQUENCE</scope>
</reference>
<evidence type="ECO:0000256" key="1">
    <source>
        <dbReference type="SAM" id="MobiDB-lite"/>
    </source>
</evidence>
<sequence length="276" mass="31047">MTGQKRRRGRALDLPPPLPPLTTASASPPPPLTTASASPPPPVSDHPNRNPKLQPLNHLFIDFHGQSFQMREYLLKGFGRKMSTGNSLKIEKFVLGLLDDIGLGTICCRQYDLYPELVRQFMGSITVSYVNDRKLNAKEGALIFFIRGVRYSLPLICVTSMGLTMISLKFGKGIYDSKDAVHSEIRHPVLRYLVRLISSTLLCKMEPGKMRLSELLLLYHALHDFFPDNLGFEQYVVDSFKSVWNAIATLSRCSCIAPTRRRRRSPASTSDSKHED</sequence>
<name>Q9S9Y2_ARATH</name>
<feature type="region of interest" description="Disordered" evidence="1">
    <location>
        <begin position="1"/>
        <end position="51"/>
    </location>
</feature>
<dbReference type="EMBL" id="AF147259">
    <property type="protein sequence ID" value="AAD48928.1"/>
    <property type="molecule type" value="Genomic_DNA"/>
</dbReference>
<proteinExistence type="predicted"/>
<reference evidence="2" key="3">
    <citation type="submission" date="1999-05" db="EMBL/GenBank/DDBJ databases">
        <title>The sequence of A. thaliana F10A2.</title>
        <authorList>
            <person name="Joshu C."/>
            <person name="Bauer C."/>
            <person name="Hotic M."/>
        </authorList>
    </citation>
    <scope>NUCLEOTIDE SEQUENCE</scope>
</reference>
<reference evidence="2" key="4">
    <citation type="submission" date="1999-08" db="EMBL/GenBank/DDBJ databases">
        <authorList>
            <person name="Waterston R."/>
        </authorList>
    </citation>
    <scope>NUCLEOTIDE SEQUENCE</scope>
</reference>
<reference key="1">
    <citation type="journal article" date="1999" name="Nature">
        <title>Sequence and analysis of chromosome 4 of the plant Arabidopsis thaliana.</title>
        <authorList>
            <consortium name="EU"/>
            <consortium name="CSHL and WU Arabidopsis Sequencing Project"/>
            <person name="Mayer K."/>
            <person name="Schuller C."/>
            <person name="Wambutt R."/>
            <person name="Murphy G."/>
            <person name="Volckaert G."/>
            <person name="Pohl T."/>
            <person name="Dusterhoft A."/>
            <person name="Stiekema W."/>
            <person name="Entian K.D."/>
            <person name="Terryn N."/>
            <person name="Harris B."/>
            <person name="Ansorge W."/>
            <person name="Brandt P."/>
            <person name="Grivell L."/>
            <person name="Rieger M."/>
            <person name="Weichselgartner M."/>
            <person name="de Simone V."/>
            <person name="Obermaier B."/>
            <person name="Mache R."/>
            <person name="Muller M."/>
            <person name="Kreis M."/>
            <person name="Delseny M."/>
            <person name="Puigdomenech P."/>
            <person name="Watson M."/>
            <person name="Schmidtheini T."/>
            <person name="Reichert B."/>
            <person name="Portatelle D."/>
            <person name="Perez-Alonso M."/>
            <person name="Boutry M."/>
            <person name="Bancroft I."/>
            <person name="Vos P."/>
            <person name="Hoheisel J."/>
            <person name="Zimmermann W."/>
            <person name="Wedler H."/>
            <person name="Ridley P."/>
            <person name="Langham S.A."/>
            <person name="McCullagh B."/>
            <person name="Bilham L."/>
            <person name="Robben J."/>
            <person name="Van der Schueren J."/>
            <person name="Grymonprez B."/>
            <person name="Chuang Y.J."/>
            <person name="Vandenbussche F."/>
            <person name="Braeken M."/>
            <person name="Weltjens I."/>
            <person name="Voet M."/>
            <person name="Bastiaens I."/>
            <person name="Aert R."/>
            <person name="Defoor E."/>
            <person name="Weitzenegger T."/>
            <person name="Bothe G."/>
            <person name="Ramsperger U."/>
            <person name="Hilbert H."/>
            <person name="Braun M."/>
            <person name="Holzer E."/>
            <person name="Brandt A."/>
            <person name="Peters S."/>
            <person name="van Staveren M."/>
            <person name="Dirske W."/>
            <person name="Mooijman P."/>
            <person name="Klein Lankhorst R."/>
            <person name="Rose M."/>
            <person name="Hauf J."/>
            <person name="Kotter P."/>
            <person name="Berneiser S."/>
            <person name="Hempel S."/>
            <person name="Feldpausch M."/>
            <person name="Lamberth S."/>
            <person name="Van den Daele H."/>
            <person name="De Keyser A."/>
            <person name="Buysshaert C."/>
            <person name="Gielen J."/>
            <person name="Villarroel R."/>
            <person name="De Clercq R."/>
            <person name="Van Montagu M."/>
            <person name="Rogers J."/>
            <person name="Cronin A."/>
            <person name="Quail M."/>
            <person name="Bray-Allen S."/>
            <person name="Clark L."/>
            <person name="Doggett J."/>
            <person name="Hall S."/>
            <person name="Kay M."/>
            <person name="Lennard N."/>
            <person name="McLay K."/>
            <person name="Mayes R."/>
            <person name="Pettett A."/>
            <person name="Rajandream M.A."/>
            <person name="Lyne M."/>
            <person name="Benes V."/>
            <person name="Rechmann S."/>
            <person name="Borkova D."/>
            <person name="Blocker H."/>
            <person name="Scharfe M."/>
            <person name="Grimm M."/>
            <person name="Lohnert T.H."/>
            <person name="Dose S."/>
            <person name="de Haan M."/>
            <person name="Maarse A."/>
            <person name="Schafer M."/>
            <person name="Muller-Auer S."/>
            <person name="Gabel C."/>
            <person name="Fuchs M."/>
            <person name="Fartmann B."/>
            <person name="Granderath K."/>
            <person name="Dauner D."/>
            <person name="Herzl A."/>
            <person name="Neumann S."/>
            <person name="Argiriou A."/>
            <person name="Vitale D."/>
            <person name="Liguori R."/>
            <person name="Piravandi E."/>
            <person name="Massenet O."/>
            <person name="Quigley F."/>
            <person name="Clabauld G."/>
            <person name="Mundlein A."/>
            <person name="Felber R."/>
            <person name="Schnabl S."/>
            <person name="Hiller R."/>
            <person name="Schmidt W."/>
            <person name="Lecharny A."/>
            <person name="Aubourg S."/>
            <person name="Chefdor F."/>
            <person name="Cooke R."/>
            <person name="Berger C."/>
            <person name="Montfort A."/>
            <person name="Casacuberta E."/>
            <person name="Gibbons T."/>
            <person name="Weber N."/>
            <person name="Vandenbol M."/>
            <person name="Bargues M."/>
            <person name="Terol J."/>
            <person name="Torres A."/>
            <person name="Perez-Perez A."/>
            <person name="Purnelle B."/>
            <person name="Bent E."/>
            <person name="Johnson S."/>
            <person name="Tacon D."/>
            <person name="Jesse T."/>
            <person name="Heijnen L."/>
            <person name="Schwarz S."/>
            <person name="Scholler P."/>
            <person name="Heber S."/>
            <person name="Francs P."/>
            <person name="Bielke C."/>
            <person name="Frishman D."/>
            <person name="Haase D."/>
            <person name="Lemcke K."/>
            <person name="Mewes H.W."/>
            <person name="Stocker S."/>
            <person name="Zaccaria P."/>
            <person name="Bevan M."/>
            <person name="Wilson R.K."/>
            <person name="de la Bastide M."/>
            <person name="Habermann K."/>
            <person name="Parnell L."/>
            <person name="Dedhia N."/>
            <person name="Gnoj L."/>
            <person name="Schutz K."/>
            <person name="Huang E."/>
            <person name="Spiegel L."/>
            <person name="Sehkon M."/>
            <person name="Murray J."/>
            <person name="Sheet P."/>
            <person name="Cordes M."/>
            <person name="Abu-Threideh J."/>
            <person name="Stoneking T."/>
            <person name="Kalicki J."/>
            <person name="Graves T."/>
            <person name="Harmon G."/>
            <person name="Edwards J."/>
            <person name="Latreille P."/>
            <person name="Courtney L."/>
            <person name="Cloud J."/>
            <person name="Abbott A."/>
            <person name="Scott K."/>
            <person name="Johnson D."/>
            <person name="Minx P."/>
            <person name="Bentley D."/>
            <person name="Fulton B."/>
            <person name="Miller N."/>
            <person name="Greco T."/>
            <person name="Kemp K."/>
            <person name="Kramer J."/>
            <person name="Fulton L."/>
            <person name="Mardis E."/>
            <person name="Dante M."/>
            <person name="Pepin K."/>
            <person name="Hillier L."/>
            <person name="Nelson J."/>
            <person name="Spieth J."/>
            <person name="Ryan E."/>
            <person name="Andrews S."/>
            <person name="Geisel C."/>
            <person name="Layman D."/>
            <person name="Du H."/>
            <person name="Ali J."/>
            <person name="Berghoff A."/>
            <person name="Jones K."/>
            <person name="Drone K."/>
            <person name="Cotton M."/>
            <person name="Joshu C."/>
            <person name="Antonoiu B."/>
            <person name="Zidanic M."/>
            <person name="Strong C."/>
            <person name="Sun H."/>
            <person name="Lamar B."/>
            <person name="Yordan C."/>
            <person name="Ma P."/>
            <person name="Zhong J."/>
            <person name="Preston R."/>
            <person name="Vil D."/>
            <person name="Shekher M."/>
            <person name="Matero A."/>
            <person name="Shah R."/>
            <person name="Swaby I.K."/>
            <person name="O'Shaughnessy A."/>
            <person name="Rodriguez M."/>
            <person name="Hoffmann J."/>
            <person name="Till S."/>
            <person name="Granat S."/>
            <person name="Shohdy N."/>
            <person name="Hasegawa A."/>
            <person name="Hameed A."/>
            <person name="Lodhi M."/>
            <person name="Johnson A."/>
            <person name="Chen E."/>
            <person name="Marra M."/>
            <person name="Martienssen R."/>
            <person name="McCombie W.R."/>
        </authorList>
    </citation>
    <scope>NUCLEOTIDE SEQUENCE [LARGE SCALE GENOMIC DNA]</scope>
    <source>
        <strain>cv. Columbia</strain>
    </source>
</reference>
<accession>Q9S9Y2</accession>
<dbReference type="AlphaFoldDB" id="Q9S9Y2"/>
<gene>
    <name evidence="2" type="primary">F10A2.21</name>
</gene>
<evidence type="ECO:0000313" key="2">
    <source>
        <dbReference type="EMBL" id="AAD48928.1"/>
    </source>
</evidence>
<organism evidence="2">
    <name type="scientific">Arabidopsis thaliana</name>
    <name type="common">Mouse-ear cress</name>
    <dbReference type="NCBI Taxonomy" id="3702"/>
    <lineage>
        <taxon>Eukaryota</taxon>
        <taxon>Viridiplantae</taxon>
        <taxon>Streptophyta</taxon>
        <taxon>Embryophyta</taxon>
        <taxon>Tracheophyta</taxon>
        <taxon>Spermatophyta</taxon>
        <taxon>Magnoliopsida</taxon>
        <taxon>eudicotyledons</taxon>
        <taxon>Gunneridae</taxon>
        <taxon>Pentapetalae</taxon>
        <taxon>rosids</taxon>
        <taxon>malvids</taxon>
        <taxon>Brassicales</taxon>
        <taxon>Brassicaceae</taxon>
        <taxon>Camelineae</taxon>
        <taxon>Arabidopsis</taxon>
    </lineage>
</organism>
<protein>
    <submittedName>
        <fullName evidence="2">F10A2.21 protein</fullName>
    </submittedName>
</protein>